<feature type="compositionally biased region" description="Low complexity" evidence="1">
    <location>
        <begin position="84"/>
        <end position="105"/>
    </location>
</feature>
<name>A0A6J4H023_9PROT</name>
<sequence>CPPPSAWPRRRMVRSPTPSRCRPSACPPSPRASSWLPGSWRARPPAARNGASPAACSFPASRGSRWSSPSPTATPPPGPRPSTRRSASTRSAASASASACSPWSRSLAGHPGWPHFSPSAARESTCIRPCSPQRPPCRWTPGRGSTKPVSVGYCPGRCPRALPRAALRAWAASH</sequence>
<dbReference type="EMBL" id="CADCTD010000001">
    <property type="protein sequence ID" value="CAA9210651.1"/>
    <property type="molecule type" value="Genomic_DNA"/>
</dbReference>
<organism evidence="2">
    <name type="scientific">uncultured Craurococcus sp</name>
    <dbReference type="NCBI Taxonomy" id="1135998"/>
    <lineage>
        <taxon>Bacteria</taxon>
        <taxon>Pseudomonadati</taxon>
        <taxon>Pseudomonadota</taxon>
        <taxon>Alphaproteobacteria</taxon>
        <taxon>Acetobacterales</taxon>
        <taxon>Acetobacteraceae</taxon>
        <taxon>Craurococcus</taxon>
        <taxon>environmental samples</taxon>
    </lineage>
</organism>
<reference evidence="2" key="1">
    <citation type="submission" date="2020-02" db="EMBL/GenBank/DDBJ databases">
        <authorList>
            <person name="Meier V. D."/>
        </authorList>
    </citation>
    <scope>NUCLEOTIDE SEQUENCE</scope>
    <source>
        <strain evidence="2">AVDCRST_MAG27</strain>
    </source>
</reference>
<feature type="non-terminal residue" evidence="2">
    <location>
        <position position="174"/>
    </location>
</feature>
<feature type="region of interest" description="Disordered" evidence="1">
    <location>
        <begin position="1"/>
        <end position="105"/>
    </location>
</feature>
<dbReference type="AlphaFoldDB" id="A0A6J4H023"/>
<feature type="compositionally biased region" description="Low complexity" evidence="1">
    <location>
        <begin position="14"/>
        <end position="24"/>
    </location>
</feature>
<proteinExistence type="predicted"/>
<feature type="non-terminal residue" evidence="2">
    <location>
        <position position="1"/>
    </location>
</feature>
<evidence type="ECO:0000313" key="2">
    <source>
        <dbReference type="EMBL" id="CAA9210651.1"/>
    </source>
</evidence>
<gene>
    <name evidence="2" type="ORF">AVDCRST_MAG27-1181</name>
</gene>
<evidence type="ECO:0000256" key="1">
    <source>
        <dbReference type="SAM" id="MobiDB-lite"/>
    </source>
</evidence>
<accession>A0A6J4H023</accession>
<protein>
    <submittedName>
        <fullName evidence="2">Uncharacterized protein</fullName>
    </submittedName>
</protein>